<proteinExistence type="predicted"/>
<dbReference type="AlphaFoldDB" id="A0A0J8BH67"/>
<organism evidence="1 2">
    <name type="scientific">Beta vulgaris subsp. vulgaris</name>
    <name type="common">Beet</name>
    <dbReference type="NCBI Taxonomy" id="3555"/>
    <lineage>
        <taxon>Eukaryota</taxon>
        <taxon>Viridiplantae</taxon>
        <taxon>Streptophyta</taxon>
        <taxon>Embryophyta</taxon>
        <taxon>Tracheophyta</taxon>
        <taxon>Spermatophyta</taxon>
        <taxon>Magnoliopsida</taxon>
        <taxon>eudicotyledons</taxon>
        <taxon>Gunneridae</taxon>
        <taxon>Pentapetalae</taxon>
        <taxon>Caryophyllales</taxon>
        <taxon>Chenopodiaceae</taxon>
        <taxon>Betoideae</taxon>
        <taxon>Beta</taxon>
    </lineage>
</organism>
<dbReference type="Gramene" id="KMS65070">
    <property type="protein sequence ID" value="KMS65070"/>
    <property type="gene ID" value="BVRB_039750"/>
</dbReference>
<protein>
    <submittedName>
        <fullName evidence="1">Uncharacterized protein</fullName>
    </submittedName>
</protein>
<sequence length="81" mass="9147">MQIIAYNLRTSLALQLVKQSLKLASWCRFRLHLLDHILHQKLGLFKHLSSTSPPPITSTNEVAVNPAKFTVENIEVLIGNK</sequence>
<dbReference type="EMBL" id="KQ115332">
    <property type="protein sequence ID" value="KMS65070.1"/>
    <property type="molecule type" value="Genomic_DNA"/>
</dbReference>
<keyword evidence="2" id="KW-1185">Reference proteome</keyword>
<reference evidence="1 2" key="1">
    <citation type="journal article" date="2014" name="Nature">
        <title>The genome of the recently domesticated crop plant sugar beet (Beta vulgaris).</title>
        <authorList>
            <person name="Dohm J.C."/>
            <person name="Minoche A.E."/>
            <person name="Holtgrawe D."/>
            <person name="Capella-Gutierrez S."/>
            <person name="Zakrzewski F."/>
            <person name="Tafer H."/>
            <person name="Rupp O."/>
            <person name="Sorensen T.R."/>
            <person name="Stracke R."/>
            <person name="Reinhardt R."/>
            <person name="Goesmann A."/>
            <person name="Kraft T."/>
            <person name="Schulz B."/>
            <person name="Stadler P.F."/>
            <person name="Schmidt T."/>
            <person name="Gabaldon T."/>
            <person name="Lehrach H."/>
            <person name="Weisshaar B."/>
            <person name="Himmelbauer H."/>
        </authorList>
    </citation>
    <scope>NUCLEOTIDE SEQUENCE [LARGE SCALE GENOMIC DNA]</scope>
    <source>
        <tissue evidence="1">Taproot</tissue>
    </source>
</reference>
<gene>
    <name evidence="1" type="ORF">BVRB_039750</name>
</gene>
<evidence type="ECO:0000313" key="1">
    <source>
        <dbReference type="EMBL" id="KMS65070.1"/>
    </source>
</evidence>
<feature type="non-terminal residue" evidence="1">
    <location>
        <position position="81"/>
    </location>
</feature>
<accession>A0A0J8BH67</accession>
<name>A0A0J8BH67_BETVV</name>
<dbReference type="Proteomes" id="UP000035740">
    <property type="component" value="Unassembled WGS sequence"/>
</dbReference>
<evidence type="ECO:0000313" key="2">
    <source>
        <dbReference type="Proteomes" id="UP000035740"/>
    </source>
</evidence>
<dbReference type="OrthoDB" id="10252457at2759"/>